<accession>A0A9D1K3J3</accession>
<evidence type="ECO:0000259" key="1">
    <source>
        <dbReference type="Pfam" id="PF04028"/>
    </source>
</evidence>
<protein>
    <submittedName>
        <fullName evidence="2">DUF374 domain-containing protein</fullName>
    </submittedName>
</protein>
<organism evidence="2 3">
    <name type="scientific">Candidatus Scatenecus faecavium</name>
    <dbReference type="NCBI Taxonomy" id="2840915"/>
    <lineage>
        <taxon>Bacteria</taxon>
        <taxon>Candidatus Scatenecus</taxon>
    </lineage>
</organism>
<reference evidence="2" key="1">
    <citation type="submission" date="2020-10" db="EMBL/GenBank/DDBJ databases">
        <authorList>
            <person name="Gilroy R."/>
        </authorList>
    </citation>
    <scope>NUCLEOTIDE SEQUENCE</scope>
    <source>
        <strain evidence="2">CHK152-2994</strain>
    </source>
</reference>
<dbReference type="Pfam" id="PF04028">
    <property type="entry name" value="DUF374"/>
    <property type="match status" value="1"/>
</dbReference>
<gene>
    <name evidence="2" type="ORF">IAD41_03115</name>
</gene>
<sequence>MVRLMHKGNVKYFAAALKGILKTQEIFTQLKSVKHPEVKSCIYAMWHGNQFCVYGLPERHKVNILVSNSLDGDIITHCLYSLGLKAVRGSTGRKGSVGGTMQLLDCLKSGESVAIMVDGPRGPVKKVKGGIIKIAQMANVPIVPVHWYSPQLNFIKIPSWDGMTSPIGFTRIINIYGEPIYVPQNLTQEDETKYKEKIEKSLLELEEKAPKIFEEVKHDIPWKLNLDLNYPRFK</sequence>
<comment type="caution">
    <text evidence="2">The sequence shown here is derived from an EMBL/GenBank/DDBJ whole genome shotgun (WGS) entry which is preliminary data.</text>
</comment>
<dbReference type="AlphaFoldDB" id="A0A9D1K3J3"/>
<dbReference type="Proteomes" id="UP000824139">
    <property type="component" value="Unassembled WGS sequence"/>
</dbReference>
<dbReference type="EMBL" id="DVJO01000068">
    <property type="protein sequence ID" value="HIS82581.1"/>
    <property type="molecule type" value="Genomic_DNA"/>
</dbReference>
<evidence type="ECO:0000313" key="2">
    <source>
        <dbReference type="EMBL" id="HIS82581.1"/>
    </source>
</evidence>
<proteinExistence type="predicted"/>
<evidence type="ECO:0000313" key="3">
    <source>
        <dbReference type="Proteomes" id="UP000824139"/>
    </source>
</evidence>
<reference evidence="2" key="2">
    <citation type="journal article" date="2021" name="PeerJ">
        <title>Extensive microbial diversity within the chicken gut microbiome revealed by metagenomics and culture.</title>
        <authorList>
            <person name="Gilroy R."/>
            <person name="Ravi A."/>
            <person name="Getino M."/>
            <person name="Pursley I."/>
            <person name="Horton D.L."/>
            <person name="Alikhan N.F."/>
            <person name="Baker D."/>
            <person name="Gharbi K."/>
            <person name="Hall N."/>
            <person name="Watson M."/>
            <person name="Adriaenssens E.M."/>
            <person name="Foster-Nyarko E."/>
            <person name="Jarju S."/>
            <person name="Secka A."/>
            <person name="Antonio M."/>
            <person name="Oren A."/>
            <person name="Chaudhuri R.R."/>
            <person name="La Ragione R."/>
            <person name="Hildebrand F."/>
            <person name="Pallen M.J."/>
        </authorList>
    </citation>
    <scope>NUCLEOTIDE SEQUENCE</scope>
    <source>
        <strain evidence="2">CHK152-2994</strain>
    </source>
</reference>
<dbReference type="InterPro" id="IPR007172">
    <property type="entry name" value="DUF374"/>
</dbReference>
<dbReference type="SUPFAM" id="SSF69593">
    <property type="entry name" value="Glycerol-3-phosphate (1)-acyltransferase"/>
    <property type="match status" value="1"/>
</dbReference>
<feature type="domain" description="DUF374" evidence="1">
    <location>
        <begin position="58"/>
        <end position="123"/>
    </location>
</feature>
<name>A0A9D1K3J3_9BACT</name>